<dbReference type="Proteomes" id="UP001595555">
    <property type="component" value="Unassembled WGS sequence"/>
</dbReference>
<dbReference type="PANTHER" id="PTHR42786:SF6">
    <property type="entry name" value="TRNA_RRNA METHYLTRANSFERASE SPOU TYPE DOMAIN-CONTAINING PROTEIN"/>
    <property type="match status" value="1"/>
</dbReference>
<comment type="caution">
    <text evidence="7">The sequence shown here is derived from an EMBL/GenBank/DDBJ whole genome shotgun (WGS) entry which is preliminary data.</text>
</comment>
<evidence type="ECO:0000259" key="6">
    <source>
        <dbReference type="Pfam" id="PF00588"/>
    </source>
</evidence>
<evidence type="ECO:0000256" key="4">
    <source>
        <dbReference type="ARBA" id="ARBA00022691"/>
    </source>
</evidence>
<sequence length="194" mass="20924">MTISNSACPDQLDISATMQTIDAPQTKAFIGLVNPKSPANVGMIMRGAGCYEASGVFYTGERFDRARKFSADTKNAASKIPLVHLEHLTDAVAQGAAAEAAVLVAIELIEGATPLMDFVHPQNAYYIFGPEDGSLKKELIDQCQHVVYIPTIGCMNLAATVNVLLYDRMAKSGRAVIDQRPVAANRDVNNKIRI</sequence>
<keyword evidence="4" id="KW-0949">S-adenosyl-L-methionine</keyword>
<name>A0ABV7FH68_9GAMM</name>
<dbReference type="InterPro" id="IPR029028">
    <property type="entry name" value="Alpha/beta_knot_MTases"/>
</dbReference>
<organism evidence="7 8">
    <name type="scientific">Cellvibrio fontiphilus</name>
    <dbReference type="NCBI Taxonomy" id="1815559"/>
    <lineage>
        <taxon>Bacteria</taxon>
        <taxon>Pseudomonadati</taxon>
        <taxon>Pseudomonadota</taxon>
        <taxon>Gammaproteobacteria</taxon>
        <taxon>Cellvibrionales</taxon>
        <taxon>Cellvibrionaceae</taxon>
        <taxon>Cellvibrio</taxon>
    </lineage>
</organism>
<dbReference type="GO" id="GO:0008168">
    <property type="term" value="F:methyltransferase activity"/>
    <property type="evidence" value="ECO:0007669"/>
    <property type="project" value="UniProtKB-KW"/>
</dbReference>
<evidence type="ECO:0000256" key="1">
    <source>
        <dbReference type="ARBA" id="ARBA00007228"/>
    </source>
</evidence>
<dbReference type="RefSeq" id="WP_378117355.1">
    <property type="nucleotide sequence ID" value="NZ_JBHRTF010000003.1"/>
</dbReference>
<feature type="domain" description="tRNA/rRNA methyltransferase SpoU type" evidence="6">
    <location>
        <begin position="29"/>
        <end position="166"/>
    </location>
</feature>
<evidence type="ECO:0000256" key="2">
    <source>
        <dbReference type="ARBA" id="ARBA00022603"/>
    </source>
</evidence>
<evidence type="ECO:0000313" key="8">
    <source>
        <dbReference type="Proteomes" id="UP001595555"/>
    </source>
</evidence>
<keyword evidence="5" id="KW-0812">Transmembrane</keyword>
<protein>
    <submittedName>
        <fullName evidence="7">RNA methyltransferase</fullName>
    </submittedName>
</protein>
<evidence type="ECO:0000256" key="5">
    <source>
        <dbReference type="SAM" id="Phobius"/>
    </source>
</evidence>
<keyword evidence="8" id="KW-1185">Reference proteome</keyword>
<dbReference type="InterPro" id="IPR029026">
    <property type="entry name" value="tRNA_m1G_MTases_N"/>
</dbReference>
<dbReference type="EMBL" id="JBHRTF010000003">
    <property type="protein sequence ID" value="MFC3115239.1"/>
    <property type="molecule type" value="Genomic_DNA"/>
</dbReference>
<accession>A0ABV7FH68</accession>
<dbReference type="Gene3D" id="3.40.1280.10">
    <property type="match status" value="1"/>
</dbReference>
<keyword evidence="5" id="KW-0472">Membrane</keyword>
<reference evidence="8" key="1">
    <citation type="journal article" date="2019" name="Int. J. Syst. Evol. Microbiol.">
        <title>The Global Catalogue of Microorganisms (GCM) 10K type strain sequencing project: providing services to taxonomists for standard genome sequencing and annotation.</title>
        <authorList>
            <consortium name="The Broad Institute Genomics Platform"/>
            <consortium name="The Broad Institute Genome Sequencing Center for Infectious Disease"/>
            <person name="Wu L."/>
            <person name="Ma J."/>
        </authorList>
    </citation>
    <scope>NUCLEOTIDE SEQUENCE [LARGE SCALE GENOMIC DNA]</scope>
    <source>
        <strain evidence="8">KCTC 52237</strain>
    </source>
</reference>
<evidence type="ECO:0000313" key="7">
    <source>
        <dbReference type="EMBL" id="MFC3115239.1"/>
    </source>
</evidence>
<dbReference type="InterPro" id="IPR004384">
    <property type="entry name" value="RNA_MeTrfase_TrmJ/LasT"/>
</dbReference>
<proteinExistence type="inferred from homology"/>
<comment type="similarity">
    <text evidence="1">Belongs to the class IV-like SAM-binding methyltransferase superfamily. RNA methyltransferase TrmH family.</text>
</comment>
<gene>
    <name evidence="7" type="ORF">ACFODX_06695</name>
</gene>
<keyword evidence="3" id="KW-0808">Transferase</keyword>
<dbReference type="Pfam" id="PF00588">
    <property type="entry name" value="SpoU_methylase"/>
    <property type="match status" value="1"/>
</dbReference>
<dbReference type="SUPFAM" id="SSF75217">
    <property type="entry name" value="alpha/beta knot"/>
    <property type="match status" value="1"/>
</dbReference>
<keyword evidence="5" id="KW-1133">Transmembrane helix</keyword>
<keyword evidence="2 7" id="KW-0489">Methyltransferase</keyword>
<dbReference type="PANTHER" id="PTHR42786">
    <property type="entry name" value="TRNA/RRNA METHYLTRANSFERASE"/>
    <property type="match status" value="1"/>
</dbReference>
<dbReference type="GO" id="GO:0032259">
    <property type="term" value="P:methylation"/>
    <property type="evidence" value="ECO:0007669"/>
    <property type="project" value="UniProtKB-KW"/>
</dbReference>
<feature type="transmembrane region" description="Helical" evidence="5">
    <location>
        <begin position="146"/>
        <end position="165"/>
    </location>
</feature>
<evidence type="ECO:0000256" key="3">
    <source>
        <dbReference type="ARBA" id="ARBA00022679"/>
    </source>
</evidence>
<dbReference type="InterPro" id="IPR001537">
    <property type="entry name" value="SpoU_MeTrfase"/>
</dbReference>
<dbReference type="CDD" id="cd18098">
    <property type="entry name" value="SpoU-like"/>
    <property type="match status" value="1"/>
</dbReference>